<proteinExistence type="predicted"/>
<comment type="caution">
    <text evidence="1">The sequence shown here is derived from an EMBL/GenBank/DDBJ whole genome shotgun (WGS) entry which is preliminary data.</text>
</comment>
<reference evidence="1" key="1">
    <citation type="journal article" date="2015" name="Nature">
        <title>Complex archaea that bridge the gap between prokaryotes and eukaryotes.</title>
        <authorList>
            <person name="Spang A."/>
            <person name="Saw J.H."/>
            <person name="Jorgensen S.L."/>
            <person name="Zaremba-Niedzwiedzka K."/>
            <person name="Martijn J."/>
            <person name="Lind A.E."/>
            <person name="van Eijk R."/>
            <person name="Schleper C."/>
            <person name="Guy L."/>
            <person name="Ettema T.J."/>
        </authorList>
    </citation>
    <scope>NUCLEOTIDE SEQUENCE</scope>
</reference>
<dbReference type="Pfam" id="PF01041">
    <property type="entry name" value="DegT_DnrJ_EryC1"/>
    <property type="match status" value="1"/>
</dbReference>
<dbReference type="SUPFAM" id="SSF53383">
    <property type="entry name" value="PLP-dependent transferases"/>
    <property type="match status" value="1"/>
</dbReference>
<dbReference type="EMBL" id="LAZR01015486">
    <property type="protein sequence ID" value="KKM11432.1"/>
    <property type="molecule type" value="Genomic_DNA"/>
</dbReference>
<dbReference type="Gene3D" id="3.40.50.10310">
    <property type="entry name" value="Creatininase"/>
    <property type="match status" value="1"/>
</dbReference>
<dbReference type="InterPro" id="IPR024087">
    <property type="entry name" value="Creatininase-like_sf"/>
</dbReference>
<dbReference type="AlphaFoldDB" id="A0A0F9JSV1"/>
<dbReference type="GO" id="GO:0030170">
    <property type="term" value="F:pyridoxal phosphate binding"/>
    <property type="evidence" value="ECO:0007669"/>
    <property type="project" value="TreeGrafter"/>
</dbReference>
<name>A0A0F9JSV1_9ZZZZ</name>
<dbReference type="InterPro" id="IPR000653">
    <property type="entry name" value="DegT/StrS_aminotransferase"/>
</dbReference>
<dbReference type="PANTHER" id="PTHR30244">
    <property type="entry name" value="TRANSAMINASE"/>
    <property type="match status" value="1"/>
</dbReference>
<dbReference type="Gene3D" id="3.40.640.10">
    <property type="entry name" value="Type I PLP-dependent aspartate aminotransferase-like (Major domain)"/>
    <property type="match status" value="1"/>
</dbReference>
<dbReference type="GO" id="GO:0000271">
    <property type="term" value="P:polysaccharide biosynthetic process"/>
    <property type="evidence" value="ECO:0007669"/>
    <property type="project" value="TreeGrafter"/>
</dbReference>
<sequence length="363" mass="39407">MAELIGFLLPPGARKKGAYKAQFRRLAGEIEKLHALGGCAGKLTLGNRVQALEKAVAKMLGVRHALFVTNATAGFEIAYKFAGLEPGDEVIAPAITFIASIAYPLSIGARVVLADVDPRTINMDPADVAKKITRRTKVIMPQLGYDTQAIQKTCPVAEEVFNRRFTHLPLKTDALIAAHLGRSIGERTGILVAPTIHQSFSGGGLPGTINISPSVMSLVVSDTLGSLAAQGFRNFYLFLCHGGSENARALDNAVKLLLRTSPAFARAMICLLPVWKFGGTGDAEGWARAVRDGDWHAGWLETSMVMALQPELVRMDEMELDPQPLLDLQIAHPDNYQRAEKIVDDEFVVPRMTQRPDIEVGVM</sequence>
<organism evidence="1">
    <name type="scientific">marine sediment metagenome</name>
    <dbReference type="NCBI Taxonomy" id="412755"/>
    <lineage>
        <taxon>unclassified sequences</taxon>
        <taxon>metagenomes</taxon>
        <taxon>ecological metagenomes</taxon>
    </lineage>
</organism>
<feature type="non-terminal residue" evidence="1">
    <location>
        <position position="363"/>
    </location>
</feature>
<dbReference type="InterPro" id="IPR015424">
    <property type="entry name" value="PyrdxlP-dep_Trfase"/>
</dbReference>
<dbReference type="Pfam" id="PF02633">
    <property type="entry name" value="Creatininase"/>
    <property type="match status" value="1"/>
</dbReference>
<dbReference type="InterPro" id="IPR015421">
    <property type="entry name" value="PyrdxlP-dep_Trfase_major"/>
</dbReference>
<protein>
    <submittedName>
        <fullName evidence="1">Uncharacterized protein</fullName>
    </submittedName>
</protein>
<accession>A0A0F9JSV1</accession>
<dbReference type="InterPro" id="IPR003785">
    <property type="entry name" value="Creatininase/forma_Hydrolase"/>
</dbReference>
<evidence type="ECO:0000313" key="1">
    <source>
        <dbReference type="EMBL" id="KKM11432.1"/>
    </source>
</evidence>
<dbReference type="SUPFAM" id="SSF102215">
    <property type="entry name" value="Creatininase"/>
    <property type="match status" value="1"/>
</dbReference>
<dbReference type="PANTHER" id="PTHR30244:SF34">
    <property type="entry name" value="DTDP-4-AMINO-4,6-DIDEOXYGALACTOSE TRANSAMINASE"/>
    <property type="match status" value="1"/>
</dbReference>
<dbReference type="GO" id="GO:0008483">
    <property type="term" value="F:transaminase activity"/>
    <property type="evidence" value="ECO:0007669"/>
    <property type="project" value="TreeGrafter"/>
</dbReference>
<gene>
    <name evidence="1" type="ORF">LCGC14_1720950</name>
</gene>